<keyword evidence="3" id="KW-0067">ATP-binding</keyword>
<sequence length="238" mass="26569">MASLAPSWSDETVSAWIHDNLPPGPYQLPPKFALSSLEKLEACDFKVAGLSNGASPIQSKQSFIKPPTAQEIYEGTLDDRLVTLPAPEVLFGGPWGEKADIWSFGYSPSSRVIASSKIASIFFIIFSSNPHKTPGIHLDYMFWTIMGLTDQCYPPELLAIYPKGPRYFEPNGDMKCFKSFAPKTLEEHLEMYRWRTTSGEQSVGEAGDLMRRCLKLDPSARPSVQEILQHPWLKDASP</sequence>
<evidence type="ECO:0000256" key="2">
    <source>
        <dbReference type="ARBA" id="ARBA00022741"/>
    </source>
</evidence>
<protein>
    <recommendedName>
        <fullName evidence="4">Protein kinase domain-containing protein</fullName>
    </recommendedName>
</protein>
<keyword evidence="1" id="KW-0808">Transferase</keyword>
<keyword evidence="1" id="KW-0418">Kinase</keyword>
<keyword evidence="6" id="KW-1185">Reference proteome</keyword>
<dbReference type="Gene3D" id="1.10.510.10">
    <property type="entry name" value="Transferase(Phosphotransferase) domain 1"/>
    <property type="match status" value="1"/>
</dbReference>
<organism evidence="5 6">
    <name type="scientific">Leucocoprinus birnbaumii</name>
    <dbReference type="NCBI Taxonomy" id="56174"/>
    <lineage>
        <taxon>Eukaryota</taxon>
        <taxon>Fungi</taxon>
        <taxon>Dikarya</taxon>
        <taxon>Basidiomycota</taxon>
        <taxon>Agaricomycotina</taxon>
        <taxon>Agaricomycetes</taxon>
        <taxon>Agaricomycetidae</taxon>
        <taxon>Agaricales</taxon>
        <taxon>Agaricineae</taxon>
        <taxon>Agaricaceae</taxon>
        <taxon>Leucocoprinus</taxon>
    </lineage>
</organism>
<dbReference type="PROSITE" id="PS50011">
    <property type="entry name" value="PROTEIN_KINASE_DOM"/>
    <property type="match status" value="1"/>
</dbReference>
<dbReference type="Proteomes" id="UP001213000">
    <property type="component" value="Unassembled WGS sequence"/>
</dbReference>
<dbReference type="InterPro" id="IPR050117">
    <property type="entry name" value="MAPK"/>
</dbReference>
<feature type="domain" description="Protein kinase" evidence="4">
    <location>
        <begin position="1"/>
        <end position="233"/>
    </location>
</feature>
<dbReference type="GO" id="GO:0004674">
    <property type="term" value="F:protein serine/threonine kinase activity"/>
    <property type="evidence" value="ECO:0007669"/>
    <property type="project" value="UniProtKB-KW"/>
</dbReference>
<keyword evidence="2" id="KW-0547">Nucleotide-binding</keyword>
<reference evidence="5" key="1">
    <citation type="submission" date="2022-07" db="EMBL/GenBank/DDBJ databases">
        <title>Genome Sequence of Leucocoprinus birnbaumii.</title>
        <authorList>
            <person name="Buettner E."/>
        </authorList>
    </citation>
    <scope>NUCLEOTIDE SEQUENCE</scope>
    <source>
        <strain evidence="5">VT141</strain>
    </source>
</reference>
<dbReference type="GO" id="GO:0005524">
    <property type="term" value="F:ATP binding"/>
    <property type="evidence" value="ECO:0007669"/>
    <property type="project" value="UniProtKB-KW"/>
</dbReference>
<dbReference type="SUPFAM" id="SSF56112">
    <property type="entry name" value="Protein kinase-like (PK-like)"/>
    <property type="match status" value="1"/>
</dbReference>
<dbReference type="EMBL" id="JANIEX010000027">
    <property type="protein sequence ID" value="KAJ3575766.1"/>
    <property type="molecule type" value="Genomic_DNA"/>
</dbReference>
<evidence type="ECO:0000256" key="1">
    <source>
        <dbReference type="ARBA" id="ARBA00022527"/>
    </source>
</evidence>
<name>A0AAD5W370_9AGAR</name>
<evidence type="ECO:0000256" key="3">
    <source>
        <dbReference type="ARBA" id="ARBA00022840"/>
    </source>
</evidence>
<accession>A0AAD5W370</accession>
<dbReference type="AlphaFoldDB" id="A0AAD5W370"/>
<evidence type="ECO:0000313" key="5">
    <source>
        <dbReference type="EMBL" id="KAJ3575766.1"/>
    </source>
</evidence>
<proteinExistence type="predicted"/>
<gene>
    <name evidence="5" type="ORF">NP233_g887</name>
</gene>
<evidence type="ECO:0000313" key="6">
    <source>
        <dbReference type="Proteomes" id="UP001213000"/>
    </source>
</evidence>
<dbReference type="InterPro" id="IPR011009">
    <property type="entry name" value="Kinase-like_dom_sf"/>
</dbReference>
<evidence type="ECO:0000259" key="4">
    <source>
        <dbReference type="PROSITE" id="PS50011"/>
    </source>
</evidence>
<comment type="caution">
    <text evidence="5">The sequence shown here is derived from an EMBL/GenBank/DDBJ whole genome shotgun (WGS) entry which is preliminary data.</text>
</comment>
<dbReference type="InterPro" id="IPR000719">
    <property type="entry name" value="Prot_kinase_dom"/>
</dbReference>
<dbReference type="PANTHER" id="PTHR24055">
    <property type="entry name" value="MITOGEN-ACTIVATED PROTEIN KINASE"/>
    <property type="match status" value="1"/>
</dbReference>
<keyword evidence="1" id="KW-0723">Serine/threonine-protein kinase</keyword>